<dbReference type="PROSITE" id="PS00233">
    <property type="entry name" value="CHIT_BIND_RR_1"/>
    <property type="match status" value="1"/>
</dbReference>
<feature type="chain" id="PRO_5043328422" evidence="3">
    <location>
        <begin position="16"/>
        <end position="240"/>
    </location>
</feature>
<name>A0AAV8W1M1_9CUCU</name>
<proteinExistence type="predicted"/>
<dbReference type="PROSITE" id="PS51155">
    <property type="entry name" value="CHIT_BIND_RR_2"/>
    <property type="match status" value="1"/>
</dbReference>
<evidence type="ECO:0000256" key="1">
    <source>
        <dbReference type="ARBA" id="ARBA00022460"/>
    </source>
</evidence>
<dbReference type="InterPro" id="IPR050468">
    <property type="entry name" value="Cuticle_Struct_Prot"/>
</dbReference>
<evidence type="ECO:0000256" key="2">
    <source>
        <dbReference type="PROSITE-ProRule" id="PRU00497"/>
    </source>
</evidence>
<keyword evidence="1 2" id="KW-0193">Cuticle</keyword>
<sequence>MMLLAVLAFVASAAAARLENTYLPPISAQTAGGNSNILSTPLVNPRPPTSLYAPPPATRLGNTYLPPSTSGSFNLVASSRFGSSATATVSTPTALYGVPSAAVSYSGPVTPPVPILRLNNENNGDGSYRYEYETANHIAAQESGRLVSQDSSEVQGSYSYLAPNGQTITVQYIADENGFRPAGDHLPTPPPIPEAILKSLEINAAEAARGIVDNGQYRAGSGSVNTQYLPPVTQQGGYRY</sequence>
<dbReference type="EMBL" id="JANEYG010000014">
    <property type="protein sequence ID" value="KAJ8920383.1"/>
    <property type="molecule type" value="Genomic_DNA"/>
</dbReference>
<comment type="caution">
    <text evidence="4">The sequence shown here is derived from an EMBL/GenBank/DDBJ whole genome shotgun (WGS) entry which is preliminary data.</text>
</comment>
<dbReference type="AlphaFoldDB" id="A0AAV8W1M1"/>
<dbReference type="Proteomes" id="UP001159042">
    <property type="component" value="Unassembled WGS sequence"/>
</dbReference>
<dbReference type="InterPro" id="IPR000618">
    <property type="entry name" value="Insect_cuticle"/>
</dbReference>
<gene>
    <name evidence="4" type="ORF">NQ315_005249</name>
</gene>
<reference evidence="4 5" key="1">
    <citation type="journal article" date="2023" name="Insect Mol. Biol.">
        <title>Genome sequencing provides insights into the evolution of gene families encoding plant cell wall-degrading enzymes in longhorned beetles.</title>
        <authorList>
            <person name="Shin N.R."/>
            <person name="Okamura Y."/>
            <person name="Kirsch R."/>
            <person name="Pauchet Y."/>
        </authorList>
    </citation>
    <scope>NUCLEOTIDE SEQUENCE [LARGE SCALE GENOMIC DNA]</scope>
    <source>
        <strain evidence="4">EAD_L_NR</strain>
    </source>
</reference>
<keyword evidence="5" id="KW-1185">Reference proteome</keyword>
<dbReference type="PRINTS" id="PR00947">
    <property type="entry name" value="CUTICLE"/>
</dbReference>
<feature type="signal peptide" evidence="3">
    <location>
        <begin position="1"/>
        <end position="15"/>
    </location>
</feature>
<dbReference type="PANTHER" id="PTHR10380">
    <property type="entry name" value="CUTICLE PROTEIN"/>
    <property type="match status" value="1"/>
</dbReference>
<evidence type="ECO:0000313" key="5">
    <source>
        <dbReference type="Proteomes" id="UP001159042"/>
    </source>
</evidence>
<dbReference type="PANTHER" id="PTHR10380:SF173">
    <property type="entry name" value="CUTICULAR PROTEIN 47EF, ISOFORM C-RELATED"/>
    <property type="match status" value="1"/>
</dbReference>
<evidence type="ECO:0000256" key="3">
    <source>
        <dbReference type="SAM" id="SignalP"/>
    </source>
</evidence>
<dbReference type="InterPro" id="IPR031311">
    <property type="entry name" value="CHIT_BIND_RR_consensus"/>
</dbReference>
<accession>A0AAV8W1M1</accession>
<dbReference type="GO" id="GO:0062129">
    <property type="term" value="C:chitin-based extracellular matrix"/>
    <property type="evidence" value="ECO:0007669"/>
    <property type="project" value="TreeGrafter"/>
</dbReference>
<organism evidence="4 5">
    <name type="scientific">Exocentrus adspersus</name>
    <dbReference type="NCBI Taxonomy" id="1586481"/>
    <lineage>
        <taxon>Eukaryota</taxon>
        <taxon>Metazoa</taxon>
        <taxon>Ecdysozoa</taxon>
        <taxon>Arthropoda</taxon>
        <taxon>Hexapoda</taxon>
        <taxon>Insecta</taxon>
        <taxon>Pterygota</taxon>
        <taxon>Neoptera</taxon>
        <taxon>Endopterygota</taxon>
        <taxon>Coleoptera</taxon>
        <taxon>Polyphaga</taxon>
        <taxon>Cucujiformia</taxon>
        <taxon>Chrysomeloidea</taxon>
        <taxon>Cerambycidae</taxon>
        <taxon>Lamiinae</taxon>
        <taxon>Acanthocinini</taxon>
        <taxon>Exocentrus</taxon>
    </lineage>
</organism>
<evidence type="ECO:0000313" key="4">
    <source>
        <dbReference type="EMBL" id="KAJ8920383.1"/>
    </source>
</evidence>
<keyword evidence="3" id="KW-0732">Signal</keyword>
<protein>
    <submittedName>
        <fullName evidence="4">Uncharacterized protein</fullName>
    </submittedName>
</protein>
<dbReference type="Pfam" id="PF00379">
    <property type="entry name" value="Chitin_bind_4"/>
    <property type="match status" value="1"/>
</dbReference>
<dbReference type="GO" id="GO:0008010">
    <property type="term" value="F:structural constituent of chitin-based larval cuticle"/>
    <property type="evidence" value="ECO:0007669"/>
    <property type="project" value="TreeGrafter"/>
</dbReference>